<dbReference type="Ensembl" id="ENSSHAT00000033156.1">
    <property type="protein sequence ID" value="ENSSHAP00000042191.1"/>
    <property type="gene ID" value="ENSSHAG00000026263.1"/>
</dbReference>
<keyword evidence="5" id="KW-1185">Reference proteome</keyword>
<keyword evidence="3" id="KW-0812">Transmembrane</keyword>
<reference evidence="4" key="3">
    <citation type="submission" date="2025-09" db="UniProtKB">
        <authorList>
            <consortium name="Ensembl"/>
        </authorList>
    </citation>
    <scope>IDENTIFICATION</scope>
</reference>
<feature type="region of interest" description="Disordered" evidence="2">
    <location>
        <begin position="123"/>
        <end position="153"/>
    </location>
</feature>
<name>A0A7N4V6H0_SARHA</name>
<evidence type="ECO:0008006" key="6">
    <source>
        <dbReference type="Google" id="ProtNLM"/>
    </source>
</evidence>
<reference evidence="4" key="2">
    <citation type="submission" date="2025-08" db="UniProtKB">
        <authorList>
            <consortium name="Ensembl"/>
        </authorList>
    </citation>
    <scope>IDENTIFICATION</scope>
</reference>
<keyword evidence="1" id="KW-0732">Signal</keyword>
<proteinExistence type="predicted"/>
<feature type="compositionally biased region" description="Pro residues" evidence="2">
    <location>
        <begin position="135"/>
        <end position="148"/>
    </location>
</feature>
<dbReference type="GO" id="GO:0009986">
    <property type="term" value="C:cell surface"/>
    <property type="evidence" value="ECO:0007669"/>
    <property type="project" value="TreeGrafter"/>
</dbReference>
<dbReference type="GeneTree" id="ENSGT00940000162195"/>
<dbReference type="Proteomes" id="UP000007648">
    <property type="component" value="Unassembled WGS sequence"/>
</dbReference>
<evidence type="ECO:0000256" key="2">
    <source>
        <dbReference type="SAM" id="MobiDB-lite"/>
    </source>
</evidence>
<dbReference type="GO" id="GO:1905606">
    <property type="term" value="P:regulation of presynapse assembly"/>
    <property type="evidence" value="ECO:0007669"/>
    <property type="project" value="TreeGrafter"/>
</dbReference>
<dbReference type="PANTHER" id="PTHR45842:SF3">
    <property type="entry name" value="LEUCINE-RICH REPEAT AND FIBRONECTIN TYPE-III DOMAIN-CONTAINING PROTEIN 4"/>
    <property type="match status" value="1"/>
</dbReference>
<sequence>MFQIQYNSSEDETLIYRIIPASSRHFLLKHLVPGADYDLCLLALSPAAVPSDLTATRLLGCAHFSTLPAMPLCHALQAHVLGGTLTVAVGGVLVAALLVFTVALLVRGRGTGAARLPLKLSHVHSQTNGGGASPGPKPHPPRSPPPRPQRSCSLDLGETGGCYGYARRLGGAWTRRSHSVHGGLLGAGCRGAGGSGERLEESVV</sequence>
<evidence type="ECO:0000256" key="1">
    <source>
        <dbReference type="ARBA" id="ARBA00022729"/>
    </source>
</evidence>
<dbReference type="GO" id="GO:0098978">
    <property type="term" value="C:glutamatergic synapse"/>
    <property type="evidence" value="ECO:0007669"/>
    <property type="project" value="TreeGrafter"/>
</dbReference>
<dbReference type="AlphaFoldDB" id="A0A7N4V6H0"/>
<dbReference type="InterPro" id="IPR050467">
    <property type="entry name" value="LRFN"/>
</dbReference>
<feature type="transmembrane region" description="Helical" evidence="3">
    <location>
        <begin position="80"/>
        <end position="106"/>
    </location>
</feature>
<dbReference type="PANTHER" id="PTHR45842">
    <property type="entry name" value="SYNAPTIC ADHESION-LIKE MOLECULE SALM"/>
    <property type="match status" value="1"/>
</dbReference>
<dbReference type="GO" id="GO:0099151">
    <property type="term" value="P:regulation of postsynaptic density assembly"/>
    <property type="evidence" value="ECO:0007669"/>
    <property type="project" value="TreeGrafter"/>
</dbReference>
<dbReference type="GO" id="GO:0099560">
    <property type="term" value="P:synaptic membrane adhesion"/>
    <property type="evidence" value="ECO:0007669"/>
    <property type="project" value="TreeGrafter"/>
</dbReference>
<evidence type="ECO:0000313" key="5">
    <source>
        <dbReference type="Proteomes" id="UP000007648"/>
    </source>
</evidence>
<protein>
    <recommendedName>
        <fullName evidence="6">Fibronectin type-III domain-containing protein</fullName>
    </recommendedName>
</protein>
<evidence type="ECO:0000313" key="4">
    <source>
        <dbReference type="Ensembl" id="ENSSHAP00000042191.1"/>
    </source>
</evidence>
<keyword evidence="3" id="KW-1133">Transmembrane helix</keyword>
<reference evidence="4 5" key="1">
    <citation type="journal article" date="2011" name="Proc. Natl. Acad. Sci. U.S.A.">
        <title>Genetic diversity and population structure of the endangered marsupial Sarcophilus harrisii (Tasmanian devil).</title>
        <authorList>
            <person name="Miller W."/>
            <person name="Hayes V.M."/>
            <person name="Ratan A."/>
            <person name="Petersen D.C."/>
            <person name="Wittekindt N.E."/>
            <person name="Miller J."/>
            <person name="Walenz B."/>
            <person name="Knight J."/>
            <person name="Qi J."/>
            <person name="Zhao F."/>
            <person name="Wang Q."/>
            <person name="Bedoya-Reina O.C."/>
            <person name="Katiyar N."/>
            <person name="Tomsho L.P."/>
            <person name="Kasson L.M."/>
            <person name="Hardie R.A."/>
            <person name="Woodbridge P."/>
            <person name="Tindall E.A."/>
            <person name="Bertelsen M.F."/>
            <person name="Dixon D."/>
            <person name="Pyecroft S."/>
            <person name="Helgen K.M."/>
            <person name="Lesk A.M."/>
            <person name="Pringle T.H."/>
            <person name="Patterson N."/>
            <person name="Zhang Y."/>
            <person name="Kreiss A."/>
            <person name="Woods G.M."/>
            <person name="Jones M.E."/>
            <person name="Schuster S.C."/>
        </authorList>
    </citation>
    <scope>NUCLEOTIDE SEQUENCE [LARGE SCALE GENOMIC DNA]</scope>
</reference>
<keyword evidence="3" id="KW-0472">Membrane</keyword>
<dbReference type="InParanoid" id="A0A7N4V6H0"/>
<dbReference type="GO" id="GO:0098839">
    <property type="term" value="C:postsynaptic density membrane"/>
    <property type="evidence" value="ECO:0007669"/>
    <property type="project" value="TreeGrafter"/>
</dbReference>
<accession>A0A7N4V6H0</accession>
<evidence type="ECO:0000256" key="3">
    <source>
        <dbReference type="SAM" id="Phobius"/>
    </source>
</evidence>
<organism evidence="4 5">
    <name type="scientific">Sarcophilus harrisii</name>
    <name type="common">Tasmanian devil</name>
    <name type="synonym">Sarcophilus laniarius</name>
    <dbReference type="NCBI Taxonomy" id="9305"/>
    <lineage>
        <taxon>Eukaryota</taxon>
        <taxon>Metazoa</taxon>
        <taxon>Chordata</taxon>
        <taxon>Craniata</taxon>
        <taxon>Vertebrata</taxon>
        <taxon>Euteleostomi</taxon>
        <taxon>Mammalia</taxon>
        <taxon>Metatheria</taxon>
        <taxon>Dasyuromorphia</taxon>
        <taxon>Dasyuridae</taxon>
        <taxon>Sarcophilus</taxon>
    </lineage>
</organism>